<keyword evidence="1" id="KW-0472">Membrane</keyword>
<protein>
    <submittedName>
        <fullName evidence="2">Uncharacterized protein</fullName>
    </submittedName>
</protein>
<dbReference type="Proteomes" id="UP000011648">
    <property type="component" value="Unassembled WGS sequence"/>
</dbReference>
<keyword evidence="1" id="KW-1133">Transmembrane helix</keyword>
<feature type="transmembrane region" description="Helical" evidence="1">
    <location>
        <begin position="12"/>
        <end position="34"/>
    </location>
</feature>
<evidence type="ECO:0000256" key="1">
    <source>
        <dbReference type="SAM" id="Phobius"/>
    </source>
</evidence>
<accession>M0AAS9</accession>
<comment type="caution">
    <text evidence="2">The sequence shown here is derived from an EMBL/GenBank/DDBJ whole genome shotgun (WGS) entry which is preliminary data.</text>
</comment>
<dbReference type="PATRIC" id="fig|1230458.4.peg.880"/>
<reference evidence="2 3" key="1">
    <citation type="journal article" date="2014" name="PLoS Genet.">
        <title>Phylogenetically driven sequencing of extremely halophilic archaea reveals strategies for static and dynamic osmo-response.</title>
        <authorList>
            <person name="Becker E.A."/>
            <person name="Seitzer P.M."/>
            <person name="Tritt A."/>
            <person name="Larsen D."/>
            <person name="Krusor M."/>
            <person name="Yao A.I."/>
            <person name="Wu D."/>
            <person name="Madern D."/>
            <person name="Eisen J.A."/>
            <person name="Darling A.E."/>
            <person name="Facciotti M.T."/>
        </authorList>
    </citation>
    <scope>NUCLEOTIDE SEQUENCE [LARGE SCALE GENOMIC DNA]</scope>
    <source>
        <strain evidence="2 3">DSM 12281</strain>
    </source>
</reference>
<keyword evidence="1" id="KW-0812">Transmembrane</keyword>
<dbReference type="AlphaFoldDB" id="M0AAS9"/>
<dbReference type="STRING" id="1230458.C484_04360"/>
<gene>
    <name evidence="2" type="ORF">C484_04360</name>
</gene>
<organism evidence="2 3">
    <name type="scientific">Natrialba taiwanensis DSM 12281</name>
    <dbReference type="NCBI Taxonomy" id="1230458"/>
    <lineage>
        <taxon>Archaea</taxon>
        <taxon>Methanobacteriati</taxon>
        <taxon>Methanobacteriota</taxon>
        <taxon>Stenosarchaea group</taxon>
        <taxon>Halobacteria</taxon>
        <taxon>Halobacteriales</taxon>
        <taxon>Natrialbaceae</taxon>
        <taxon>Natrialba</taxon>
    </lineage>
</organism>
<evidence type="ECO:0000313" key="3">
    <source>
        <dbReference type="Proteomes" id="UP000011648"/>
    </source>
</evidence>
<evidence type="ECO:0000313" key="2">
    <source>
        <dbReference type="EMBL" id="ELY95491.1"/>
    </source>
</evidence>
<proteinExistence type="predicted"/>
<keyword evidence="3" id="KW-1185">Reference proteome</keyword>
<dbReference type="EMBL" id="AOIL01000013">
    <property type="protein sequence ID" value="ELY95491.1"/>
    <property type="molecule type" value="Genomic_DNA"/>
</dbReference>
<sequence length="42" mass="4544">MSDWLFTAEEERLSPAVVFATAGLIAVFALGLVYRGLAVVLF</sequence>
<dbReference type="RefSeq" id="WP_006666041.1">
    <property type="nucleotide sequence ID" value="NZ_AOIL01000013.1"/>
</dbReference>
<name>M0AAS9_9EURY</name>